<feature type="region of interest" description="Disordered" evidence="1">
    <location>
        <begin position="303"/>
        <end position="372"/>
    </location>
</feature>
<reference evidence="4" key="1">
    <citation type="submission" date="2020-11" db="EMBL/GenBank/DDBJ databases">
        <authorList>
            <consortium name="DOE Joint Genome Institute"/>
            <person name="Ahrendt S."/>
            <person name="Riley R."/>
            <person name="Andreopoulos W."/>
            <person name="Labutti K."/>
            <person name="Pangilinan J."/>
            <person name="Ruiz-Duenas F.J."/>
            <person name="Barrasa J.M."/>
            <person name="Sanchez-Garcia M."/>
            <person name="Camarero S."/>
            <person name="Miyauchi S."/>
            <person name="Serrano A."/>
            <person name="Linde D."/>
            <person name="Babiker R."/>
            <person name="Drula E."/>
            <person name="Ayuso-Fernandez I."/>
            <person name="Pacheco R."/>
            <person name="Padilla G."/>
            <person name="Ferreira P."/>
            <person name="Barriuso J."/>
            <person name="Kellner H."/>
            <person name="Castanera R."/>
            <person name="Alfaro M."/>
            <person name="Ramirez L."/>
            <person name="Pisabarro A.G."/>
            <person name="Kuo A."/>
            <person name="Tritt A."/>
            <person name="Lipzen A."/>
            <person name="He G."/>
            <person name="Yan M."/>
            <person name="Ng V."/>
            <person name="Cullen D."/>
            <person name="Martin F."/>
            <person name="Rosso M.-N."/>
            <person name="Henrissat B."/>
            <person name="Hibbett D."/>
            <person name="Martinez A.T."/>
            <person name="Grigoriev I.V."/>
        </authorList>
    </citation>
    <scope>NUCLEOTIDE SEQUENCE</scope>
    <source>
        <strain evidence="4">CBS 506.95</strain>
    </source>
</reference>
<sequence>MKSSRKAFFISLLISLLALQATASLHPRQSSGGGQAKTTDKLSTTDKPADSKTDTGTGTGTGTSSTPVQSNTSTTPTSTTTTNAASTPPPDLTSQQPIVTTVISGSDVITTLTNPGASTSAAPSSTSKAAAKSSDDSSGLGTGSIVGLSVAGGVALIGIIAFFVWKFTRKRFSDFDDNEAIKWPDLNNHGNGISDSHPLPVKNTGRAGFDTGSEGDLSRVESTNYSTPDFHAGGPDPYAVPPLPHLNPNQPYQDDPTGGSGYYDPYRGPVPGSIEHGTGQGSEWGHPAEAIPMTQLGMASGRMSPGPHAAYGGPAGMDPSGYDAGRQSPGPYAAYGGRAASPGPQAVYGGRMSPGPQMAYNNGATSPAPRIQ</sequence>
<organism evidence="4 5">
    <name type="scientific">Crepidotus variabilis</name>
    <dbReference type="NCBI Taxonomy" id="179855"/>
    <lineage>
        <taxon>Eukaryota</taxon>
        <taxon>Fungi</taxon>
        <taxon>Dikarya</taxon>
        <taxon>Basidiomycota</taxon>
        <taxon>Agaricomycotina</taxon>
        <taxon>Agaricomycetes</taxon>
        <taxon>Agaricomycetidae</taxon>
        <taxon>Agaricales</taxon>
        <taxon>Agaricineae</taxon>
        <taxon>Crepidotaceae</taxon>
        <taxon>Crepidotus</taxon>
    </lineage>
</organism>
<feature type="region of interest" description="Disordered" evidence="1">
    <location>
        <begin position="183"/>
        <end position="262"/>
    </location>
</feature>
<accession>A0A9P6ERW8</accession>
<dbReference type="AlphaFoldDB" id="A0A9P6ERW8"/>
<feature type="compositionally biased region" description="Low complexity" evidence="1">
    <location>
        <begin position="328"/>
        <end position="344"/>
    </location>
</feature>
<gene>
    <name evidence="4" type="ORF">CPB83DRAFT_804637</name>
</gene>
<evidence type="ECO:0000313" key="4">
    <source>
        <dbReference type="EMBL" id="KAF9533728.1"/>
    </source>
</evidence>
<keyword evidence="5" id="KW-1185">Reference proteome</keyword>
<feature type="signal peptide" evidence="3">
    <location>
        <begin position="1"/>
        <end position="24"/>
    </location>
</feature>
<evidence type="ECO:0000256" key="1">
    <source>
        <dbReference type="SAM" id="MobiDB-lite"/>
    </source>
</evidence>
<keyword evidence="2" id="KW-1133">Transmembrane helix</keyword>
<feature type="region of interest" description="Disordered" evidence="1">
    <location>
        <begin position="114"/>
        <end position="140"/>
    </location>
</feature>
<protein>
    <submittedName>
        <fullName evidence="4">Uncharacterized protein</fullName>
    </submittedName>
</protein>
<evidence type="ECO:0000256" key="2">
    <source>
        <dbReference type="SAM" id="Phobius"/>
    </source>
</evidence>
<dbReference type="OrthoDB" id="2576541at2759"/>
<feature type="compositionally biased region" description="Low complexity" evidence="1">
    <location>
        <begin position="62"/>
        <end position="86"/>
    </location>
</feature>
<dbReference type="Proteomes" id="UP000807306">
    <property type="component" value="Unassembled WGS sequence"/>
</dbReference>
<evidence type="ECO:0000313" key="5">
    <source>
        <dbReference type="Proteomes" id="UP000807306"/>
    </source>
</evidence>
<keyword evidence="2" id="KW-0472">Membrane</keyword>
<feature type="transmembrane region" description="Helical" evidence="2">
    <location>
        <begin position="145"/>
        <end position="165"/>
    </location>
</feature>
<proteinExistence type="predicted"/>
<keyword evidence="2" id="KW-0812">Transmembrane</keyword>
<evidence type="ECO:0000256" key="3">
    <source>
        <dbReference type="SAM" id="SignalP"/>
    </source>
</evidence>
<keyword evidence="3" id="KW-0732">Signal</keyword>
<comment type="caution">
    <text evidence="4">The sequence shown here is derived from an EMBL/GenBank/DDBJ whole genome shotgun (WGS) entry which is preliminary data.</text>
</comment>
<feature type="compositionally biased region" description="Low complexity" evidence="1">
    <location>
        <begin position="115"/>
        <end position="139"/>
    </location>
</feature>
<name>A0A9P6ERW8_9AGAR</name>
<feature type="region of interest" description="Disordered" evidence="1">
    <location>
        <begin position="25"/>
        <end position="96"/>
    </location>
</feature>
<feature type="compositionally biased region" description="Basic and acidic residues" evidence="1">
    <location>
        <begin position="38"/>
        <end position="53"/>
    </location>
</feature>
<feature type="chain" id="PRO_5040464320" evidence="3">
    <location>
        <begin position="25"/>
        <end position="372"/>
    </location>
</feature>
<dbReference type="EMBL" id="MU157827">
    <property type="protein sequence ID" value="KAF9533728.1"/>
    <property type="molecule type" value="Genomic_DNA"/>
</dbReference>